<dbReference type="GO" id="GO:0016491">
    <property type="term" value="F:oxidoreductase activity"/>
    <property type="evidence" value="ECO:0007669"/>
    <property type="project" value="UniProtKB-KW"/>
</dbReference>
<feature type="domain" description="NADP-dependent oxidoreductase" evidence="2">
    <location>
        <begin position="15"/>
        <end position="321"/>
    </location>
</feature>
<dbReference type="InterPro" id="IPR020471">
    <property type="entry name" value="AKR"/>
</dbReference>
<dbReference type="SUPFAM" id="SSF51430">
    <property type="entry name" value="NAD(P)-linked oxidoreductase"/>
    <property type="match status" value="1"/>
</dbReference>
<sequence length="330" mass="36384">MEYRKLGETSLEITPIAFGAWAAGGWMWGGTDQQEAVAAIRRSVELGVTTIDTAPVYGFGLSEQIVGEAIRGMRDRVEILTKFGMRWDTTRGQFAFDSQDAQGKPAKIYKYAGRDSVVRECEESLRRLGTDYIDLLQIHWPDPTTPVDETFEAVSRLLDAGKIRAAGVSNYSAEQLEAARRVMPIASNQVPYSMVKREIEADVVPYCLEHNVGILAYSPLQRGLLTGKMQPGHAFSPGDHRAGLPYFKDENLRRTAGFLDRIKPLADEKGCTLSQLVIAWTIRQPGITCALVGARNPKQAEENAAAADVSLSRDEIETITAQLGRLELVP</sequence>
<dbReference type="InterPro" id="IPR023210">
    <property type="entry name" value="NADP_OxRdtase_dom"/>
</dbReference>
<dbReference type="PRINTS" id="PR00069">
    <property type="entry name" value="ALDKETRDTASE"/>
</dbReference>
<dbReference type="FunFam" id="3.20.20.100:FF:000004">
    <property type="entry name" value="Oxidoreductase, aldo/keto reductase"/>
    <property type="match status" value="1"/>
</dbReference>
<accession>A0A6J4J0C8</accession>
<dbReference type="Gene3D" id="3.20.20.100">
    <property type="entry name" value="NADP-dependent oxidoreductase domain"/>
    <property type="match status" value="1"/>
</dbReference>
<dbReference type="AlphaFoldDB" id="A0A6J4J0C8"/>
<keyword evidence="1" id="KW-0560">Oxidoreductase</keyword>
<name>A0A6J4J0C8_9SPHI</name>
<evidence type="ECO:0000259" key="2">
    <source>
        <dbReference type="Pfam" id="PF00248"/>
    </source>
</evidence>
<dbReference type="InterPro" id="IPR036812">
    <property type="entry name" value="NAD(P)_OxRdtase_dom_sf"/>
</dbReference>
<reference evidence="3" key="1">
    <citation type="submission" date="2020-02" db="EMBL/GenBank/DDBJ databases">
        <authorList>
            <person name="Meier V. D."/>
        </authorList>
    </citation>
    <scope>NUCLEOTIDE SEQUENCE</scope>
    <source>
        <strain evidence="3">AVDCRST_MAG56</strain>
    </source>
</reference>
<organism evidence="3">
    <name type="scientific">uncultured Cytophagales bacterium</name>
    <dbReference type="NCBI Taxonomy" id="158755"/>
    <lineage>
        <taxon>Bacteria</taxon>
        <taxon>Pseudomonadati</taxon>
        <taxon>Bacteroidota</taxon>
        <taxon>Sphingobacteriia</taxon>
        <taxon>Sphingobacteriales</taxon>
        <taxon>environmental samples</taxon>
    </lineage>
</organism>
<dbReference type="PANTHER" id="PTHR43364:SF4">
    <property type="entry name" value="NAD(P)-LINKED OXIDOREDUCTASE SUPERFAMILY PROTEIN"/>
    <property type="match status" value="1"/>
</dbReference>
<gene>
    <name evidence="3" type="ORF">AVDCRST_MAG56-2674</name>
</gene>
<dbReference type="PANTHER" id="PTHR43364">
    <property type="entry name" value="NADH-SPECIFIC METHYLGLYOXAL REDUCTASE-RELATED"/>
    <property type="match status" value="1"/>
</dbReference>
<dbReference type="Pfam" id="PF00248">
    <property type="entry name" value="Aldo_ket_red"/>
    <property type="match status" value="1"/>
</dbReference>
<dbReference type="GO" id="GO:0005829">
    <property type="term" value="C:cytosol"/>
    <property type="evidence" value="ECO:0007669"/>
    <property type="project" value="TreeGrafter"/>
</dbReference>
<evidence type="ECO:0000313" key="3">
    <source>
        <dbReference type="EMBL" id="CAA9263639.1"/>
    </source>
</evidence>
<proteinExistence type="predicted"/>
<evidence type="ECO:0000256" key="1">
    <source>
        <dbReference type="ARBA" id="ARBA00023002"/>
    </source>
</evidence>
<dbReference type="InterPro" id="IPR050523">
    <property type="entry name" value="AKR_Detox_Biosynth"/>
</dbReference>
<protein>
    <submittedName>
        <fullName evidence="3">Aldo/keto reductase</fullName>
    </submittedName>
</protein>
<dbReference type="EMBL" id="CADCTQ010000233">
    <property type="protein sequence ID" value="CAA9263639.1"/>
    <property type="molecule type" value="Genomic_DNA"/>
</dbReference>